<gene>
    <name evidence="2" type="ORF">Tco_1093638</name>
</gene>
<protein>
    <submittedName>
        <fullName evidence="2">Uncharacterized protein</fullName>
    </submittedName>
</protein>
<dbReference type="Proteomes" id="UP001151760">
    <property type="component" value="Unassembled WGS sequence"/>
</dbReference>
<keyword evidence="3" id="KW-1185">Reference proteome</keyword>
<reference evidence="2" key="2">
    <citation type="submission" date="2022-01" db="EMBL/GenBank/DDBJ databases">
        <authorList>
            <person name="Yamashiro T."/>
            <person name="Shiraishi A."/>
            <person name="Satake H."/>
            <person name="Nakayama K."/>
        </authorList>
    </citation>
    <scope>NUCLEOTIDE SEQUENCE</scope>
</reference>
<feature type="compositionally biased region" description="Basic and acidic residues" evidence="1">
    <location>
        <begin position="14"/>
        <end position="34"/>
    </location>
</feature>
<feature type="compositionally biased region" description="Polar residues" evidence="1">
    <location>
        <begin position="1"/>
        <end position="12"/>
    </location>
</feature>
<comment type="caution">
    <text evidence="2">The sequence shown here is derived from an EMBL/GenBank/DDBJ whole genome shotgun (WGS) entry which is preliminary data.</text>
</comment>
<evidence type="ECO:0000256" key="1">
    <source>
        <dbReference type="SAM" id="MobiDB-lite"/>
    </source>
</evidence>
<evidence type="ECO:0000313" key="3">
    <source>
        <dbReference type="Proteomes" id="UP001151760"/>
    </source>
</evidence>
<dbReference type="EMBL" id="BQNB010020645">
    <property type="protein sequence ID" value="GJT98120.1"/>
    <property type="molecule type" value="Genomic_DNA"/>
</dbReference>
<accession>A0ABQ5IDA5</accession>
<reference evidence="2" key="1">
    <citation type="journal article" date="2022" name="Int. J. Mol. Sci.">
        <title>Draft Genome of Tanacetum Coccineum: Genomic Comparison of Closely Related Tanacetum-Family Plants.</title>
        <authorList>
            <person name="Yamashiro T."/>
            <person name="Shiraishi A."/>
            <person name="Nakayama K."/>
            <person name="Satake H."/>
        </authorList>
    </citation>
    <scope>NUCLEOTIDE SEQUENCE</scope>
</reference>
<feature type="region of interest" description="Disordered" evidence="1">
    <location>
        <begin position="1"/>
        <end position="34"/>
    </location>
</feature>
<organism evidence="2 3">
    <name type="scientific">Tanacetum coccineum</name>
    <dbReference type="NCBI Taxonomy" id="301880"/>
    <lineage>
        <taxon>Eukaryota</taxon>
        <taxon>Viridiplantae</taxon>
        <taxon>Streptophyta</taxon>
        <taxon>Embryophyta</taxon>
        <taxon>Tracheophyta</taxon>
        <taxon>Spermatophyta</taxon>
        <taxon>Magnoliopsida</taxon>
        <taxon>eudicotyledons</taxon>
        <taxon>Gunneridae</taxon>
        <taxon>Pentapetalae</taxon>
        <taxon>asterids</taxon>
        <taxon>campanulids</taxon>
        <taxon>Asterales</taxon>
        <taxon>Asteraceae</taxon>
        <taxon>Asteroideae</taxon>
        <taxon>Anthemideae</taxon>
        <taxon>Anthemidinae</taxon>
        <taxon>Tanacetum</taxon>
    </lineage>
</organism>
<sequence>MISRNQRFNGQIHTPHDHVPTDEQAFKGRREAQERKIALSISKHKAASYPELALKTISPSCGLKVNSNNLLNIQTKPQPSAQTEQDIVFTRQQHVDTETPGDQGNVWETYSS</sequence>
<proteinExistence type="predicted"/>
<evidence type="ECO:0000313" key="2">
    <source>
        <dbReference type="EMBL" id="GJT98120.1"/>
    </source>
</evidence>
<name>A0ABQ5IDA5_9ASTR</name>